<sequence length="78" mass="8799">MEPEILYGIGALLLLIALVWGVSRGRLKSRTAESISEESTREIYQEPERFDETRRDQLKRAAESAEASAEKREDTSGT</sequence>
<dbReference type="Proteomes" id="UP000259173">
    <property type="component" value="Unassembled WGS sequence"/>
</dbReference>
<comment type="caution">
    <text evidence="5">The sequence shown here is derived from an EMBL/GenBank/DDBJ whole genome shotgun (WGS) entry which is preliminary data.</text>
</comment>
<evidence type="ECO:0000313" key="5">
    <source>
        <dbReference type="EMBL" id="KCZ61618.1"/>
    </source>
</evidence>
<feature type="compositionally biased region" description="Basic and acidic residues" evidence="1">
    <location>
        <begin position="38"/>
        <end position="78"/>
    </location>
</feature>
<accession>A0A059E1V2</accession>
<evidence type="ECO:0000313" key="7">
    <source>
        <dbReference type="Proteomes" id="UP000259173"/>
    </source>
</evidence>
<dbReference type="eggNOG" id="ENOG5030MAD">
    <property type="taxonomic scope" value="Bacteria"/>
</dbReference>
<gene>
    <name evidence="3" type="ORF">DCG65_02000</name>
    <name evidence="4" type="ORF">DD728_12540</name>
    <name evidence="5" type="ORF">HY36_03475</name>
</gene>
<dbReference type="OrthoDB" id="10010161at2"/>
<dbReference type="Proteomes" id="UP000263957">
    <property type="component" value="Unassembled WGS sequence"/>
</dbReference>
<dbReference type="EMBL" id="AWFH01000012">
    <property type="protein sequence ID" value="KCZ61618.1"/>
    <property type="molecule type" value="Genomic_DNA"/>
</dbReference>
<feature type="region of interest" description="Disordered" evidence="1">
    <location>
        <begin position="29"/>
        <end position="78"/>
    </location>
</feature>
<protein>
    <submittedName>
        <fullName evidence="5">Uncharacterized protein</fullName>
    </submittedName>
</protein>
<dbReference type="EMBL" id="DOGS01000249">
    <property type="protein sequence ID" value="HBQ49682.1"/>
    <property type="molecule type" value="Genomic_DNA"/>
</dbReference>
<organism evidence="5 6">
    <name type="scientific">Hyphomonas atlantica</name>
    <dbReference type="NCBI Taxonomy" id="1280948"/>
    <lineage>
        <taxon>Bacteria</taxon>
        <taxon>Pseudomonadati</taxon>
        <taxon>Pseudomonadota</taxon>
        <taxon>Alphaproteobacteria</taxon>
        <taxon>Hyphomonadales</taxon>
        <taxon>Hyphomonadaceae</taxon>
        <taxon>Hyphomonas</taxon>
    </lineage>
</organism>
<keyword evidence="2" id="KW-0812">Transmembrane</keyword>
<feature type="transmembrane region" description="Helical" evidence="2">
    <location>
        <begin position="6"/>
        <end position="23"/>
    </location>
</feature>
<evidence type="ECO:0000313" key="3">
    <source>
        <dbReference type="EMBL" id="HAE93304.1"/>
    </source>
</evidence>
<dbReference type="STRING" id="1280948.HY36_03475"/>
<keyword evidence="2" id="KW-1133">Transmembrane helix</keyword>
<keyword evidence="6" id="KW-1185">Reference proteome</keyword>
<evidence type="ECO:0000256" key="2">
    <source>
        <dbReference type="SAM" id="Phobius"/>
    </source>
</evidence>
<dbReference type="Proteomes" id="UP000024547">
    <property type="component" value="Unassembled WGS sequence"/>
</dbReference>
<dbReference type="RefSeq" id="WP_035550702.1">
    <property type="nucleotide sequence ID" value="NZ_AWFH01000012.1"/>
</dbReference>
<dbReference type="EMBL" id="DMBR01000058">
    <property type="protein sequence ID" value="HAE93304.1"/>
    <property type="molecule type" value="Genomic_DNA"/>
</dbReference>
<proteinExistence type="predicted"/>
<dbReference type="PATRIC" id="fig|1280948.3.peg.1525"/>
<reference evidence="7 8" key="2">
    <citation type="journal article" date="2018" name="Nat. Biotechnol.">
        <title>A standardized bacterial taxonomy based on genome phylogeny substantially revises the tree of life.</title>
        <authorList>
            <person name="Parks D.H."/>
            <person name="Chuvochina M."/>
            <person name="Waite D.W."/>
            <person name="Rinke C."/>
            <person name="Skarshewski A."/>
            <person name="Chaumeil P.A."/>
            <person name="Hugenholtz P."/>
        </authorList>
    </citation>
    <scope>NUCLEOTIDE SEQUENCE [LARGE SCALE GENOMIC DNA]</scope>
    <source>
        <strain evidence="4">UBA10378</strain>
        <strain evidence="3">UBA8557</strain>
    </source>
</reference>
<evidence type="ECO:0000313" key="8">
    <source>
        <dbReference type="Proteomes" id="UP000263957"/>
    </source>
</evidence>
<evidence type="ECO:0000256" key="1">
    <source>
        <dbReference type="SAM" id="MobiDB-lite"/>
    </source>
</evidence>
<evidence type="ECO:0000313" key="6">
    <source>
        <dbReference type="Proteomes" id="UP000024547"/>
    </source>
</evidence>
<name>A0A059E1V2_9PROT</name>
<dbReference type="GeneID" id="92498637"/>
<reference evidence="5 6" key="1">
    <citation type="journal article" date="2014" name="Antonie Van Leeuwenhoek">
        <title>Hyphomonas beringensis sp. nov. and Hyphomonas chukchiensis sp. nov., isolated from surface seawater of the Bering Sea and Chukchi Sea.</title>
        <authorList>
            <person name="Li C."/>
            <person name="Lai Q."/>
            <person name="Li G."/>
            <person name="Dong C."/>
            <person name="Wang J."/>
            <person name="Liao Y."/>
            <person name="Shao Z."/>
        </authorList>
    </citation>
    <scope>NUCLEOTIDE SEQUENCE [LARGE SCALE GENOMIC DNA]</scope>
    <source>
        <strain evidence="5 6">22II1-22F38</strain>
    </source>
</reference>
<evidence type="ECO:0000313" key="4">
    <source>
        <dbReference type="EMBL" id="HBQ49682.1"/>
    </source>
</evidence>
<keyword evidence="2" id="KW-0472">Membrane</keyword>
<dbReference type="AlphaFoldDB" id="A0A059E1V2"/>